<proteinExistence type="predicted"/>
<comment type="caution">
    <text evidence="4">The sequence shown here is derived from an EMBL/GenBank/DDBJ whole genome shotgun (WGS) entry which is preliminary data.</text>
</comment>
<dbReference type="InterPro" id="IPR039565">
    <property type="entry name" value="BamD-like"/>
</dbReference>
<evidence type="ECO:0000313" key="4">
    <source>
        <dbReference type="EMBL" id="OIP39504.1"/>
    </source>
</evidence>
<protein>
    <recommendedName>
        <fullName evidence="3">Outer membrane lipoprotein BamD-like domain-containing protein</fullName>
    </recommendedName>
</protein>
<dbReference type="SUPFAM" id="SSF48452">
    <property type="entry name" value="TPR-like"/>
    <property type="match status" value="1"/>
</dbReference>
<evidence type="ECO:0000313" key="5">
    <source>
        <dbReference type="Proteomes" id="UP000183085"/>
    </source>
</evidence>
<organism evidence="4 5">
    <name type="scientific">Candidatus Desantisbacteria bacterium CG2_30_40_21</name>
    <dbReference type="NCBI Taxonomy" id="1817895"/>
    <lineage>
        <taxon>Bacteria</taxon>
        <taxon>Candidatus Desantisiibacteriota</taxon>
    </lineage>
</organism>
<dbReference type="STRING" id="1817895.AUJ95_05535"/>
<evidence type="ECO:0000256" key="2">
    <source>
        <dbReference type="SAM" id="Phobius"/>
    </source>
</evidence>
<dbReference type="EMBL" id="MNYI01000147">
    <property type="protein sequence ID" value="OIP39504.1"/>
    <property type="molecule type" value="Genomic_DNA"/>
</dbReference>
<dbReference type="InterPro" id="IPR011990">
    <property type="entry name" value="TPR-like_helical_dom_sf"/>
</dbReference>
<evidence type="ECO:0000259" key="3">
    <source>
        <dbReference type="Pfam" id="PF13525"/>
    </source>
</evidence>
<feature type="domain" description="Outer membrane lipoprotein BamD-like" evidence="3">
    <location>
        <begin position="58"/>
        <end position="195"/>
    </location>
</feature>
<sequence>MNHGNNNSKFLFNTRVIIFYLVPLCLCAFVPFLLIGCSQSKPYIKPYDYQANREAILVYEKALAYEKEGNLELAITEFRHYLDYYGSLYHANEAQLKIAECYKTLSQLEEAISNYKIFVKKYKQSEKIPEAMFQMGECMETANQWQDAVSAYKKVVKDHFSTLWSQKAQERITDILTKFPKASWARKEKIAVRTLVRTMSRK</sequence>
<accession>A0A1J5E9Z9</accession>
<dbReference type="AlphaFoldDB" id="A0A1J5E9Z9"/>
<keyword evidence="2" id="KW-0472">Membrane</keyword>
<dbReference type="Gene3D" id="1.25.40.10">
    <property type="entry name" value="Tetratricopeptide repeat domain"/>
    <property type="match status" value="1"/>
</dbReference>
<gene>
    <name evidence="4" type="ORF">AUJ95_05535</name>
</gene>
<reference evidence="4 5" key="1">
    <citation type="journal article" date="2016" name="Environ. Microbiol.">
        <title>Genomic resolution of a cold subsurface aquifer community provides metabolic insights for novel microbes adapted to high CO concentrations.</title>
        <authorList>
            <person name="Probst A.J."/>
            <person name="Castelle C.J."/>
            <person name="Singh A."/>
            <person name="Brown C.T."/>
            <person name="Anantharaman K."/>
            <person name="Sharon I."/>
            <person name="Hug L.A."/>
            <person name="Burstein D."/>
            <person name="Emerson J.B."/>
            <person name="Thomas B.C."/>
            <person name="Banfield J.F."/>
        </authorList>
    </citation>
    <scope>NUCLEOTIDE SEQUENCE [LARGE SCALE GENOMIC DNA]</scope>
    <source>
        <strain evidence="4">CG2_30_40_21</strain>
    </source>
</reference>
<evidence type="ECO:0000256" key="1">
    <source>
        <dbReference type="ARBA" id="ARBA00022729"/>
    </source>
</evidence>
<feature type="transmembrane region" description="Helical" evidence="2">
    <location>
        <begin position="17"/>
        <end position="37"/>
    </location>
</feature>
<name>A0A1J5E9Z9_9BACT</name>
<keyword evidence="2" id="KW-0812">Transmembrane</keyword>
<dbReference type="Proteomes" id="UP000183085">
    <property type="component" value="Unassembled WGS sequence"/>
</dbReference>
<keyword evidence="2" id="KW-1133">Transmembrane helix</keyword>
<keyword evidence="1" id="KW-0732">Signal</keyword>
<dbReference type="Pfam" id="PF13525">
    <property type="entry name" value="YfiO"/>
    <property type="match status" value="1"/>
</dbReference>